<name>A0A0C2W3P7_AMAMK</name>
<evidence type="ECO:0000313" key="2">
    <source>
        <dbReference type="EMBL" id="KIL55732.1"/>
    </source>
</evidence>
<dbReference type="EMBL" id="KN818479">
    <property type="protein sequence ID" value="KIL55732.1"/>
    <property type="molecule type" value="Genomic_DNA"/>
</dbReference>
<accession>A0A0C2W3P7</accession>
<dbReference type="OrthoDB" id="3222645at2759"/>
<evidence type="ECO:0000256" key="1">
    <source>
        <dbReference type="SAM" id="Coils"/>
    </source>
</evidence>
<organism evidence="2 3">
    <name type="scientific">Amanita muscaria (strain Koide BX008)</name>
    <dbReference type="NCBI Taxonomy" id="946122"/>
    <lineage>
        <taxon>Eukaryota</taxon>
        <taxon>Fungi</taxon>
        <taxon>Dikarya</taxon>
        <taxon>Basidiomycota</taxon>
        <taxon>Agaricomycotina</taxon>
        <taxon>Agaricomycetes</taxon>
        <taxon>Agaricomycetidae</taxon>
        <taxon>Agaricales</taxon>
        <taxon>Pluteineae</taxon>
        <taxon>Amanitaceae</taxon>
        <taxon>Amanita</taxon>
    </lineage>
</organism>
<reference evidence="2 3" key="1">
    <citation type="submission" date="2014-04" db="EMBL/GenBank/DDBJ databases">
        <title>Evolutionary Origins and Diversification of the Mycorrhizal Mutualists.</title>
        <authorList>
            <consortium name="DOE Joint Genome Institute"/>
            <consortium name="Mycorrhizal Genomics Consortium"/>
            <person name="Kohler A."/>
            <person name="Kuo A."/>
            <person name="Nagy L.G."/>
            <person name="Floudas D."/>
            <person name="Copeland A."/>
            <person name="Barry K.W."/>
            <person name="Cichocki N."/>
            <person name="Veneault-Fourrey C."/>
            <person name="LaButti K."/>
            <person name="Lindquist E.A."/>
            <person name="Lipzen A."/>
            <person name="Lundell T."/>
            <person name="Morin E."/>
            <person name="Murat C."/>
            <person name="Riley R."/>
            <person name="Ohm R."/>
            <person name="Sun H."/>
            <person name="Tunlid A."/>
            <person name="Henrissat B."/>
            <person name="Grigoriev I.V."/>
            <person name="Hibbett D.S."/>
            <person name="Martin F."/>
        </authorList>
    </citation>
    <scope>NUCLEOTIDE SEQUENCE [LARGE SCALE GENOMIC DNA]</scope>
    <source>
        <strain evidence="2 3">Koide BX008</strain>
    </source>
</reference>
<feature type="coiled-coil region" evidence="1">
    <location>
        <begin position="133"/>
        <end position="167"/>
    </location>
</feature>
<protein>
    <submittedName>
        <fullName evidence="2">Uncharacterized protein</fullName>
    </submittedName>
</protein>
<dbReference type="HOGENOM" id="CLU_031481_0_0_1"/>
<dbReference type="Proteomes" id="UP000054549">
    <property type="component" value="Unassembled WGS sequence"/>
</dbReference>
<gene>
    <name evidence="2" type="ORF">M378DRAFT_173390</name>
</gene>
<keyword evidence="3" id="KW-1185">Reference proteome</keyword>
<dbReference type="AlphaFoldDB" id="A0A0C2W3P7"/>
<evidence type="ECO:0000313" key="3">
    <source>
        <dbReference type="Proteomes" id="UP000054549"/>
    </source>
</evidence>
<proteinExistence type="predicted"/>
<sequence length="513" mass="57238">MSLCMVGAFGVVGLVGVIGLTRIAQSVGFRPQWQVITHRQQGCTDRQVTGDLERATPTNGSILSHGEGKTGVGRIAIQTQAIERPKASLEEVDQLLQEKKALKFKVARLHHLLEEKTTALSSAEEAETSKGKIYELETKITIQTEEIERLQAELEKQDQLIQEKTAKLSVLEHAAEQRDAEKDKKIARLESEVAHLNCILEENTTNQRQREEIRQMKTAPRTSTDGEQISMLLPPIIFNKAESISVAEVAELVKILNAQIEQGSSLITDSLFNRESLSIGQELEILWDELNDFIGSWLCNDLKRRLKVEPDPLITQITLQTGLVNACSRIINDSNPPFWIDDLIFSRVFSSVEKTNGQATADAQGALLRSHMSVLPSDRQEANKRYLTKVLLRLITAVGGSLENGILPPHYNEVLEDIVKTSLELHRVVREDLVPMMELVTETIPCDAEFDPSRMVDTEGDESKTGSGRVVCTVEMGLRCKKRDELRKKNGSSEECGMTMKSKVVLATTLEDY</sequence>
<dbReference type="InParanoid" id="A0A0C2W3P7"/>
<keyword evidence="1" id="KW-0175">Coiled coil</keyword>